<keyword evidence="3" id="KW-1185">Reference proteome</keyword>
<feature type="compositionally biased region" description="Polar residues" evidence="1">
    <location>
        <begin position="82"/>
        <end position="94"/>
    </location>
</feature>
<dbReference type="AlphaFoldDB" id="A0A0H4X3P5"/>
<protein>
    <submittedName>
        <fullName evidence="2">Glycine-rich protein</fullName>
    </submittedName>
</protein>
<accession>A0A0H4X3P5</accession>
<evidence type="ECO:0000313" key="3">
    <source>
        <dbReference type="Proteomes" id="UP000009026"/>
    </source>
</evidence>
<reference evidence="2 3" key="1">
    <citation type="journal article" date="2016" name="PLoS ONE">
        <title>Complete Genome Sequence and Comparative Genomics of a Novel Myxobacterium Myxococcus hansupus.</title>
        <authorList>
            <person name="Sharma G."/>
            <person name="Narwani T."/>
            <person name="Subramanian S."/>
        </authorList>
    </citation>
    <scope>NUCLEOTIDE SEQUENCE [LARGE SCALE GENOMIC DNA]</scope>
    <source>
        <strain evidence="3">mixupus</strain>
    </source>
</reference>
<dbReference type="Proteomes" id="UP000009026">
    <property type="component" value="Chromosome"/>
</dbReference>
<dbReference type="EMBL" id="CP012109">
    <property type="protein sequence ID" value="AKQ70296.1"/>
    <property type="molecule type" value="Genomic_DNA"/>
</dbReference>
<evidence type="ECO:0000313" key="2">
    <source>
        <dbReference type="EMBL" id="AKQ70296.1"/>
    </source>
</evidence>
<gene>
    <name evidence="2" type="ORF">A176_007208</name>
</gene>
<feature type="region of interest" description="Disordered" evidence="1">
    <location>
        <begin position="360"/>
        <end position="391"/>
    </location>
</feature>
<sequence length="425" mass="43708">MYDQPYHHEVAYLMLDDGNYFGADPYVLPQIHAEVNYESTSNCVGICTSGMEYGDPDIIVFDFEGETPDAANTTEGPGGQVDPSTANTGGQPFSKTFHKSEGFGNNTFGAGYVIDVSLNGIPATPSAGAKLDAVAEGKIWAKAFSANQREVVRARAAGSAQQNAFASAKVNVYVMGSQVYSKDLLSGTLVDETLFNRTFFSASKTFTILFIPVTVTAALNGNAGIKVDGSVDTTVVKLVATPKGSIYASASAAVNVFVASIGVEGSLTLITASLPTTGQLVSTSCNSLDWNLKSDFNINTLSGNLKAFVKIKLFFIKKKASLTIAKWSGSTKNWNLINTTSTVPLNFTCSNGAPVGGTGTLISDSGGGTGGGNPGGGDGGGGGGGGWGGGGGGGGWGGGSCGGDVNSPVHHFEVPREYEQMPCML</sequence>
<organism evidence="2 3">
    <name type="scientific">Pseudomyxococcus hansupus</name>
    <dbReference type="NCBI Taxonomy" id="1297742"/>
    <lineage>
        <taxon>Bacteria</taxon>
        <taxon>Pseudomonadati</taxon>
        <taxon>Myxococcota</taxon>
        <taxon>Myxococcia</taxon>
        <taxon>Myxococcales</taxon>
        <taxon>Cystobacterineae</taxon>
        <taxon>Myxococcaceae</taxon>
        <taxon>Pseudomyxococcus</taxon>
    </lineage>
</organism>
<evidence type="ECO:0000256" key="1">
    <source>
        <dbReference type="SAM" id="MobiDB-lite"/>
    </source>
</evidence>
<feature type="region of interest" description="Disordered" evidence="1">
    <location>
        <begin position="67"/>
        <end position="95"/>
    </location>
</feature>
<name>A0A0H4X3P5_9BACT</name>
<proteinExistence type="predicted"/>
<dbReference type="KEGG" id="mym:A176_007208"/>
<dbReference type="PATRIC" id="fig|1297742.4.peg.7327"/>